<reference evidence="2" key="1">
    <citation type="submission" date="2019-08" db="EMBL/GenBank/DDBJ databases">
        <title>The improved chromosome-level genome for the pearl oyster Pinctada fucata martensii using PacBio sequencing and Hi-C.</title>
        <authorList>
            <person name="Zheng Z."/>
        </authorList>
    </citation>
    <scope>NUCLEOTIDE SEQUENCE</scope>
    <source>
        <strain evidence="2">ZZ-2019</strain>
        <tissue evidence="2">Adductor muscle</tissue>
    </source>
</reference>
<feature type="compositionally biased region" description="Basic and acidic residues" evidence="1">
    <location>
        <begin position="381"/>
        <end position="431"/>
    </location>
</feature>
<feature type="compositionally biased region" description="Basic and acidic residues" evidence="1">
    <location>
        <begin position="43"/>
        <end position="59"/>
    </location>
</feature>
<feature type="region of interest" description="Disordered" evidence="1">
    <location>
        <begin position="321"/>
        <end position="346"/>
    </location>
</feature>
<name>A0AA88XLS8_PINIB</name>
<comment type="caution">
    <text evidence="2">The sequence shown here is derived from an EMBL/GenBank/DDBJ whole genome shotgun (WGS) entry which is preliminary data.</text>
</comment>
<feature type="compositionally biased region" description="Low complexity" evidence="1">
    <location>
        <begin position="331"/>
        <end position="346"/>
    </location>
</feature>
<feature type="region of interest" description="Disordered" evidence="1">
    <location>
        <begin position="368"/>
        <end position="529"/>
    </location>
</feature>
<sequence>MWKKELDDPKDSDKSSSSDSKRVHGSDDNYSDDFENSNSSDSTVKEIKGNKEEVTERKVKPGPRGEYYDEAYACDDENVPMHDGNEEMHVGNEEMHDKKAVSHKALNGQKSAAHITADIISIKSLEEDKKYYLSDDETDRDEIEKGPLATTFEDMNIIGPLATLLVKVRRIKRLNAAKGSHSDLNSDNLDGVSRNSVGSMLEEESLEYAGNIVTESSSLSSLNWDELPNGKKKLDPIKKKKKSKAKVNQNDHSFDSEEEYVERPLQRRLSNASILSREYIQATQEVVMSVLESQRQMAKSCKQVADSSKIVMASSKEVLESSKQVNESSKQVNESSKQVNNSSQQVIASSKHVIESAMHAVEVLKKTADEYKSSNGQSDPAVERQSEKEATKDGDTKPEEKESLQNQEEEKKSESKTEDPVEVVDEARKETTTVTSVPTEDDDFKEDSSVSHASSRATDERSHNTDESTECADFIPEEDIPHDFEDTVFDKVVRLFDSVPQPDEPHSHEEKQDTEKTESQEIKADDSPQIVKGKTYFDLLREKKLERKPILKRRMTVPDNFKPQSTEEEEGEETITMTVPKTFLYMEYGHKSHLKRIHILKLSKLGLQSNHQENLHAMRKLKTTWRKHKRH</sequence>
<evidence type="ECO:0000313" key="2">
    <source>
        <dbReference type="EMBL" id="KAK3087721.1"/>
    </source>
</evidence>
<accession>A0AA88XLS8</accession>
<keyword evidence="3" id="KW-1185">Reference proteome</keyword>
<dbReference type="AlphaFoldDB" id="A0AA88XLS8"/>
<feature type="compositionally biased region" description="Basic and acidic residues" evidence="1">
    <location>
        <begin position="457"/>
        <end position="466"/>
    </location>
</feature>
<gene>
    <name evidence="2" type="ORF">FSP39_009596</name>
</gene>
<dbReference type="Proteomes" id="UP001186944">
    <property type="component" value="Unassembled WGS sequence"/>
</dbReference>
<feature type="compositionally biased region" description="Basic and acidic residues" evidence="1">
    <location>
        <begin position="1"/>
        <end position="27"/>
    </location>
</feature>
<feature type="region of interest" description="Disordered" evidence="1">
    <location>
        <begin position="1"/>
        <end position="68"/>
    </location>
</feature>
<proteinExistence type="predicted"/>
<feature type="region of interest" description="Disordered" evidence="1">
    <location>
        <begin position="230"/>
        <end position="259"/>
    </location>
</feature>
<feature type="compositionally biased region" description="Basic and acidic residues" evidence="1">
    <location>
        <begin position="503"/>
        <end position="526"/>
    </location>
</feature>
<feature type="compositionally biased region" description="Basic and acidic residues" evidence="1">
    <location>
        <begin position="479"/>
        <end position="494"/>
    </location>
</feature>
<evidence type="ECO:0000313" key="3">
    <source>
        <dbReference type="Proteomes" id="UP001186944"/>
    </source>
</evidence>
<dbReference type="EMBL" id="VSWD01000011">
    <property type="protein sequence ID" value="KAK3087721.1"/>
    <property type="molecule type" value="Genomic_DNA"/>
</dbReference>
<evidence type="ECO:0000256" key="1">
    <source>
        <dbReference type="SAM" id="MobiDB-lite"/>
    </source>
</evidence>
<protein>
    <submittedName>
        <fullName evidence="2">Uncharacterized protein</fullName>
    </submittedName>
</protein>
<feature type="compositionally biased region" description="Acidic residues" evidence="1">
    <location>
        <begin position="467"/>
        <end position="478"/>
    </location>
</feature>
<feature type="compositionally biased region" description="Polar residues" evidence="1">
    <location>
        <begin position="321"/>
        <end position="330"/>
    </location>
</feature>
<organism evidence="2 3">
    <name type="scientific">Pinctada imbricata</name>
    <name type="common">Atlantic pearl-oyster</name>
    <name type="synonym">Pinctada martensii</name>
    <dbReference type="NCBI Taxonomy" id="66713"/>
    <lineage>
        <taxon>Eukaryota</taxon>
        <taxon>Metazoa</taxon>
        <taxon>Spiralia</taxon>
        <taxon>Lophotrochozoa</taxon>
        <taxon>Mollusca</taxon>
        <taxon>Bivalvia</taxon>
        <taxon>Autobranchia</taxon>
        <taxon>Pteriomorphia</taxon>
        <taxon>Pterioida</taxon>
        <taxon>Pterioidea</taxon>
        <taxon>Pteriidae</taxon>
        <taxon>Pinctada</taxon>
    </lineage>
</organism>